<feature type="compositionally biased region" description="Polar residues" evidence="1">
    <location>
        <begin position="41"/>
        <end position="53"/>
    </location>
</feature>
<name>A0A4U0WZJ9_9PEZI</name>
<accession>A0A4U0WZJ9</accession>
<evidence type="ECO:0000256" key="1">
    <source>
        <dbReference type="SAM" id="MobiDB-lite"/>
    </source>
</evidence>
<dbReference type="AlphaFoldDB" id="A0A4U0WZJ9"/>
<dbReference type="EMBL" id="NAJQ01000533">
    <property type="protein sequence ID" value="TKA68073.1"/>
    <property type="molecule type" value="Genomic_DNA"/>
</dbReference>
<proteinExistence type="predicted"/>
<organism evidence="2 3">
    <name type="scientific">Friedmanniomyces simplex</name>
    <dbReference type="NCBI Taxonomy" id="329884"/>
    <lineage>
        <taxon>Eukaryota</taxon>
        <taxon>Fungi</taxon>
        <taxon>Dikarya</taxon>
        <taxon>Ascomycota</taxon>
        <taxon>Pezizomycotina</taxon>
        <taxon>Dothideomycetes</taxon>
        <taxon>Dothideomycetidae</taxon>
        <taxon>Mycosphaerellales</taxon>
        <taxon>Teratosphaeriaceae</taxon>
        <taxon>Friedmanniomyces</taxon>
    </lineage>
</organism>
<evidence type="ECO:0000313" key="2">
    <source>
        <dbReference type="EMBL" id="TKA68073.1"/>
    </source>
</evidence>
<gene>
    <name evidence="2" type="ORF">B0A55_10956</name>
</gene>
<protein>
    <submittedName>
        <fullName evidence="2">Uncharacterized protein</fullName>
    </submittedName>
</protein>
<feature type="region of interest" description="Disordered" evidence="1">
    <location>
        <begin position="1"/>
        <end position="24"/>
    </location>
</feature>
<sequence>MDGHKIGRAPLGCISSNRRSLPARNGNKTHLLAAKAKTQEQDPNQGSPSVTVQKSRRESARQKQQYYALPETDPKATGRLWTTVKMRQRGKATLRGRVKQSSSDSRLPLRSAYTASDAGSCILAPRRITIDAKTRITRGPFAHFSTQKPTSYRALDKLHAASVLLDLGKDQAKEIAAYYDFMRAKRLCEAEFATYATETFFLGELRSTAPSEDRLWRAERMLQLVCPPTDDAHWLKPPLLEFDVARSDDYTWDVRPDCAYWISTRGFNEEYVYNIKGACFVYQAWVLCPYLTIEFKRDSEDISTA</sequence>
<comment type="caution">
    <text evidence="2">The sequence shown here is derived from an EMBL/GenBank/DDBJ whole genome shotgun (WGS) entry which is preliminary data.</text>
</comment>
<dbReference type="OrthoDB" id="5426911at2759"/>
<feature type="region of interest" description="Disordered" evidence="1">
    <location>
        <begin position="36"/>
        <end position="72"/>
    </location>
</feature>
<dbReference type="Proteomes" id="UP000309340">
    <property type="component" value="Unassembled WGS sequence"/>
</dbReference>
<evidence type="ECO:0000313" key="3">
    <source>
        <dbReference type="Proteomes" id="UP000309340"/>
    </source>
</evidence>
<reference evidence="2 3" key="1">
    <citation type="submission" date="2017-03" db="EMBL/GenBank/DDBJ databases">
        <title>Genomes of endolithic fungi from Antarctica.</title>
        <authorList>
            <person name="Coleine C."/>
            <person name="Masonjones S."/>
            <person name="Stajich J.E."/>
        </authorList>
    </citation>
    <scope>NUCLEOTIDE SEQUENCE [LARGE SCALE GENOMIC DNA]</scope>
    <source>
        <strain evidence="2 3">CCFEE 5184</strain>
    </source>
</reference>
<keyword evidence="3" id="KW-1185">Reference proteome</keyword>